<dbReference type="Gene3D" id="3.40.50.300">
    <property type="entry name" value="P-loop containing nucleotide triphosphate hydrolases"/>
    <property type="match status" value="2"/>
</dbReference>
<dbReference type="SMART" id="SM00490">
    <property type="entry name" value="HELICc"/>
    <property type="match status" value="1"/>
</dbReference>
<dbReference type="GO" id="GO:0036297">
    <property type="term" value="P:interstrand cross-link repair"/>
    <property type="evidence" value="ECO:0007669"/>
    <property type="project" value="TreeGrafter"/>
</dbReference>
<feature type="domain" description="Helicase C-terminal" evidence="5">
    <location>
        <begin position="931"/>
        <end position="1106"/>
    </location>
</feature>
<feature type="compositionally biased region" description="Acidic residues" evidence="3">
    <location>
        <begin position="561"/>
        <end position="570"/>
    </location>
</feature>
<dbReference type="InterPro" id="IPR014001">
    <property type="entry name" value="Helicase_ATP-bd"/>
</dbReference>
<feature type="domain" description="Helicase ATP-binding" evidence="4">
    <location>
        <begin position="100"/>
        <end position="318"/>
    </location>
</feature>
<dbReference type="OrthoDB" id="9815222at2"/>
<feature type="region of interest" description="Disordered" evidence="3">
    <location>
        <begin position="555"/>
        <end position="582"/>
    </location>
</feature>
<dbReference type="Pfam" id="PF09369">
    <property type="entry name" value="MZB"/>
    <property type="match status" value="1"/>
</dbReference>
<dbReference type="GO" id="GO:0043138">
    <property type="term" value="F:3'-5' DNA helicase activity"/>
    <property type="evidence" value="ECO:0007669"/>
    <property type="project" value="TreeGrafter"/>
</dbReference>
<evidence type="ECO:0000313" key="6">
    <source>
        <dbReference type="EMBL" id="TWI74426.1"/>
    </source>
</evidence>
<dbReference type="Pfam" id="PF00270">
    <property type="entry name" value="DEAD"/>
    <property type="match status" value="1"/>
</dbReference>
<dbReference type="GO" id="GO:0003676">
    <property type="term" value="F:nucleic acid binding"/>
    <property type="evidence" value="ECO:0007669"/>
    <property type="project" value="InterPro"/>
</dbReference>
<dbReference type="Proteomes" id="UP000318307">
    <property type="component" value="Unassembled WGS sequence"/>
</dbReference>
<keyword evidence="2" id="KW-0067">ATP-binding</keyword>
<gene>
    <name evidence="6" type="ORF">LZ24_01032</name>
</gene>
<evidence type="ECO:0000259" key="5">
    <source>
        <dbReference type="PROSITE" id="PS51194"/>
    </source>
</evidence>
<evidence type="ECO:0000256" key="2">
    <source>
        <dbReference type="ARBA" id="ARBA00022840"/>
    </source>
</evidence>
<dbReference type="SUPFAM" id="SSF52540">
    <property type="entry name" value="P-loop containing nucleoside triphosphate hydrolases"/>
    <property type="match status" value="2"/>
</dbReference>
<dbReference type="InterPro" id="IPR027417">
    <property type="entry name" value="P-loop_NTPase"/>
</dbReference>
<dbReference type="PANTHER" id="PTHR47957">
    <property type="entry name" value="ATP-DEPENDENT HELICASE HRQ1"/>
    <property type="match status" value="1"/>
</dbReference>
<keyword evidence="1" id="KW-0547">Nucleotide-binding</keyword>
<dbReference type="InterPro" id="IPR011545">
    <property type="entry name" value="DEAD/DEAH_box_helicase_dom"/>
</dbReference>
<evidence type="ECO:0000256" key="3">
    <source>
        <dbReference type="SAM" id="MobiDB-lite"/>
    </source>
</evidence>
<dbReference type="RefSeq" id="WP_144683003.1">
    <property type="nucleotide sequence ID" value="NZ_VLLC01000005.1"/>
</dbReference>
<dbReference type="Pfam" id="PF00271">
    <property type="entry name" value="Helicase_C"/>
    <property type="match status" value="1"/>
</dbReference>
<keyword evidence="7" id="KW-1185">Reference proteome</keyword>
<dbReference type="SMART" id="SM00487">
    <property type="entry name" value="DEXDc"/>
    <property type="match status" value="1"/>
</dbReference>
<proteinExistence type="predicted"/>
<evidence type="ECO:0000313" key="7">
    <source>
        <dbReference type="Proteomes" id="UP000318307"/>
    </source>
</evidence>
<dbReference type="InterPro" id="IPR001650">
    <property type="entry name" value="Helicase_C-like"/>
</dbReference>
<dbReference type="GO" id="GO:0006289">
    <property type="term" value="P:nucleotide-excision repair"/>
    <property type="evidence" value="ECO:0007669"/>
    <property type="project" value="TreeGrafter"/>
</dbReference>
<name>A0A562S127_9BACT</name>
<dbReference type="PROSITE" id="PS51192">
    <property type="entry name" value="HELICASE_ATP_BIND_1"/>
    <property type="match status" value="1"/>
</dbReference>
<dbReference type="PROSITE" id="PS51194">
    <property type="entry name" value="HELICASE_CTER"/>
    <property type="match status" value="1"/>
</dbReference>
<accession>A0A562S127</accession>
<sequence>MKINPCHLTQQLEETLRRYIATGLNISQKYPELKKEFVSRLAGQNLVKGPFVEALPDFEKGPALRSLVLSNGGFLNDGFLDLPPELLDRPLHKHQHEALERACRENQSLLTATGTGSGKTETFLFPIANMLLSDPEPEAAGVRALIIYPMNALANDQLFYRIAPLFGKWLGRHKITFGRYTSQIRTGASLQDEKQKLEDNKKLMQVLDGKIPESWLITREQMLQTPPKILLTNYAMLEHLLLLPRNAPLFAQNMLQCIVLDEIHTYTGAQATEVAFLLRKLKNRLGISRDVQFFGTSASLSNEEKSTRNLIDFASTLSGEKVHTLIRGNREPHENLQKSIKQAWSLSAEQWVLISQTLTRINGDEEDSTDFITSWNEDVKKIHPGLEINEDEEKGPAFLRIFSTNNEIRDTAKALTEESVIHFNDLAKKVFSSAEDADTGIHIHAMNGVIQAGILARQSPEAYPLLPCRYHIAANGIEGISLYLKPDKDGCWSEMKFFRNGYGEKGEPFYPLLVCRRCGQPYIEGHAMEDSRLFPASESGDEMITRRKIFWLGKPGNGTLDESDEEDSPADSDKSKNKGSQIPAVLFLNPETGCMGHEKKNDTIALYEVATKRDDLEKKYYVKTCPACGGKAGGGLAEVITPMHPGDAAMGAVICQHVLHVLPDDREKSSILPLGGRNLLTFSDNRQDAGYFAPYFERTANDLALRKAIFQALEQKKGEGIDFEDTAGLVIKKWKKSSQPIILDHNGSPISKNNAQRETLTGLVAAEFCTPGGRRNSLEALGAVMVSYDEEILRPFVQDVQKAMPRHKEFAESMTHILLEHIRREKAITPPTEDVDMDNIHIWGDLYGEKKAFEIQRSSGSNVSHAWMPAMNAGKRHNRRTWYLEEQLGWTRDESMAFLGSVWNSMKKHELIENNRPGFVLNSSKVLLCAPRQRPVFQCENCGILFFHHVDCRCPSFRCKGSLKEIESEKWQNQLLQNHYFHLFSKGEAGTLIAREHTAVLSQKIRQKIETGFAEKKINLLSCTTTMEMGVDLGELEAIVCLNIPPGISNYQQRTGRAGRRAQAAPFCITLAKGSRYDQSVFRDFHNYLKTPAPVPGVHLGNAQLLHRHQFSILLSGFLKKHIKEGVHAPCLTHLFGDDFGSNPENNNDLQLFMNQLRTWLQGPAGKKSLAEATDFLKALPKDISSVCGLDTFALENTFSDKMEHFAATILARLQIYHDKLNEYSSQKNPRRALVWQNLTKQFMQQFLVNMLVRHGLIPTYSFPVHSLSLEIIRKNQSQNYSGFNEKEIALTRDAVLGISEYAPGSRVVANGRIWTSAGLTFMPKQFMPERVFRVCRDCNHVEIREEARDLSAHCPFCGSPWRDRKQNFIEPHGFMNAHSNRDGESPAHVRPVKVFSEEARLITRALSNDFLETDHPMVRRALLKAVPEGFEQAGQLFVVNKGNKGAGFHRCQKCNYMESAQKDSRDKKVHKDIRTGENCSENMLSKPVCLAHTFHTDIAIFRFLSPLYHHSEEKKDPSRPAVNARTMAYTLAEALRFAAINLLNIQDSEIRSSVKIRRKRMDIILYDAIPGGAGYARSLMNVSALELLRHACEKLLCPESCDTACRACLCDYSNQRFWDSFCRKPCLQWLESLMGNNTKRLLPDSSAPWKEASFEELSHLLTPFGTIHLRGEKLMTLDTLPDQPALCWMKKEMDAGKKIICHLSEKEPWQAKSISLMEHECWRQLRPYIQKRCLVLTHMDTAPEDLPLIVGTDGEKPISFLGMQACDAILENILSEPLWQTSCGKKETADILKIFSAAYQHPTNVCDAGAPEFSTLAPAKSRNLQKIFKIIDGNPISSLFIQDALCIHEPHRKALHKIIQAIAKQSDTIKKLHICSLEPDIRGENRQSPGKIRNLLIKELESEKLSSDTIQISLLNRHTSPVPMPSMIRAELILGDGSTEIYTWHILKNLHSLADASEKVEISFHPISSDET</sequence>
<protein>
    <submittedName>
        <fullName evidence="6">Uncharacterized protein DUF1998</fullName>
    </submittedName>
</protein>
<evidence type="ECO:0000256" key="1">
    <source>
        <dbReference type="ARBA" id="ARBA00022741"/>
    </source>
</evidence>
<reference evidence="6 7" key="1">
    <citation type="submission" date="2019-07" db="EMBL/GenBank/DDBJ databases">
        <title>Genome sequencing of 100 strains of the haloalkaliphilic chemolithoautotrophic sulfur-oxidizing bacterium Thioalkalivibrio.</title>
        <authorList>
            <person name="Muyzer G."/>
        </authorList>
    </citation>
    <scope>NUCLEOTIDE SEQUENCE [LARGE SCALE GENOMIC DNA]</scope>
    <source>
        <strain evidence="6 7">ASO4-4</strain>
    </source>
</reference>
<evidence type="ECO:0000259" key="4">
    <source>
        <dbReference type="PROSITE" id="PS51192"/>
    </source>
</evidence>
<organism evidence="6 7">
    <name type="scientific">Desulfobotulus alkaliphilus</name>
    <dbReference type="NCBI Taxonomy" id="622671"/>
    <lineage>
        <taxon>Bacteria</taxon>
        <taxon>Pseudomonadati</taxon>
        <taxon>Thermodesulfobacteriota</taxon>
        <taxon>Desulfobacteria</taxon>
        <taxon>Desulfobacterales</taxon>
        <taxon>Desulfobacteraceae</taxon>
        <taxon>Desulfobotulus</taxon>
    </lineage>
</organism>
<dbReference type="PANTHER" id="PTHR47957:SF3">
    <property type="entry name" value="ATP-DEPENDENT HELICASE HRQ1"/>
    <property type="match status" value="1"/>
</dbReference>
<comment type="caution">
    <text evidence="6">The sequence shown here is derived from an EMBL/GenBank/DDBJ whole genome shotgun (WGS) entry which is preliminary data.</text>
</comment>
<dbReference type="GO" id="GO:0005524">
    <property type="term" value="F:ATP binding"/>
    <property type="evidence" value="ECO:0007669"/>
    <property type="project" value="UniProtKB-KW"/>
</dbReference>
<dbReference type="InterPro" id="IPR018973">
    <property type="entry name" value="MZB"/>
</dbReference>
<dbReference type="EMBL" id="VLLC01000005">
    <property type="protein sequence ID" value="TWI74426.1"/>
    <property type="molecule type" value="Genomic_DNA"/>
</dbReference>